<dbReference type="EMBL" id="BHEO01000005">
    <property type="protein sequence ID" value="GBU04778.1"/>
    <property type="molecule type" value="Genomic_DNA"/>
</dbReference>
<dbReference type="Proteomes" id="UP000702954">
    <property type="component" value="Unassembled WGS sequence"/>
</dbReference>
<keyword evidence="2" id="KW-1185">Reference proteome</keyword>
<reference evidence="1 2" key="1">
    <citation type="journal article" date="2018" name="Int. J. Syst. Evol. Microbiol.">
        <title>Draft Genome Sequence of Faecalimonas umbilicata JCM 30896T, an Acetate-Producing Bacterium Isolated from Human Feces.</title>
        <authorList>
            <person name="Sakamoto M."/>
            <person name="Ikeyama N."/>
            <person name="Yuki M."/>
            <person name="Ohkuma M."/>
        </authorList>
    </citation>
    <scope>NUCLEOTIDE SEQUENCE [LARGE SCALE GENOMIC DNA]</scope>
    <source>
        <strain evidence="1 2">EGH7</strain>
    </source>
</reference>
<accession>A0ABQ0QWL1</accession>
<dbReference type="RefSeq" id="WP_165851577.1">
    <property type="nucleotide sequence ID" value="NZ_BHEO01000005.1"/>
</dbReference>
<gene>
    <name evidence="1" type="ORF">FAEUMB_13190</name>
</gene>
<comment type="caution">
    <text evidence="1">The sequence shown here is derived from an EMBL/GenBank/DDBJ whole genome shotgun (WGS) entry which is preliminary data.</text>
</comment>
<sequence>MIFGMKEIKSFEIVCCQELDEIKAPEKQVSLSVGEIRKNKSIKKEGASCIIQI</sequence>
<evidence type="ECO:0000313" key="1">
    <source>
        <dbReference type="EMBL" id="GBU04778.1"/>
    </source>
</evidence>
<proteinExistence type="predicted"/>
<name>A0ABQ0QWL1_9FIRM</name>
<evidence type="ECO:0000313" key="2">
    <source>
        <dbReference type="Proteomes" id="UP000702954"/>
    </source>
</evidence>
<organism evidence="1 2">
    <name type="scientific">Faecalimonas umbilicata</name>
    <dbReference type="NCBI Taxonomy" id="1912855"/>
    <lineage>
        <taxon>Bacteria</taxon>
        <taxon>Bacillati</taxon>
        <taxon>Bacillota</taxon>
        <taxon>Clostridia</taxon>
        <taxon>Lachnospirales</taxon>
        <taxon>Lachnospiraceae</taxon>
        <taxon>Faecalimonas</taxon>
    </lineage>
</organism>
<protein>
    <submittedName>
        <fullName evidence="1">Uncharacterized protein</fullName>
    </submittedName>
</protein>